<dbReference type="InterPro" id="IPR022085">
    <property type="entry name" value="OpdG"/>
</dbReference>
<reference evidence="1 2" key="1">
    <citation type="submission" date="2019-04" db="EMBL/GenBank/DDBJ databases">
        <title>Friends and foes A comparative genomics studyof 23 Aspergillus species from section Flavi.</title>
        <authorList>
            <consortium name="DOE Joint Genome Institute"/>
            <person name="Kjaerbolling I."/>
            <person name="Vesth T."/>
            <person name="Frisvad J.C."/>
            <person name="Nybo J.L."/>
            <person name="Theobald S."/>
            <person name="Kildgaard S."/>
            <person name="Isbrandt T."/>
            <person name="Kuo A."/>
            <person name="Sato A."/>
            <person name="Lyhne E.K."/>
            <person name="Kogle M.E."/>
            <person name="Wiebenga A."/>
            <person name="Kun R.S."/>
            <person name="Lubbers R.J."/>
            <person name="Makela M.R."/>
            <person name="Barry K."/>
            <person name="Chovatia M."/>
            <person name="Clum A."/>
            <person name="Daum C."/>
            <person name="Haridas S."/>
            <person name="He G."/>
            <person name="LaButti K."/>
            <person name="Lipzen A."/>
            <person name="Mondo S."/>
            <person name="Riley R."/>
            <person name="Salamov A."/>
            <person name="Simmons B.A."/>
            <person name="Magnuson J.K."/>
            <person name="Henrissat B."/>
            <person name="Mortensen U.H."/>
            <person name="Larsen T.O."/>
            <person name="Devries R.P."/>
            <person name="Grigoriev I.V."/>
            <person name="Machida M."/>
            <person name="Baker S.E."/>
            <person name="Andersen M.R."/>
        </authorList>
    </citation>
    <scope>NUCLEOTIDE SEQUENCE [LARGE SCALE GENOMIC DNA]</scope>
    <source>
        <strain evidence="1 2">IBT 29228</strain>
    </source>
</reference>
<name>A0A5N7BH77_9EURO</name>
<dbReference type="Pfam" id="PF12311">
    <property type="entry name" value="DUF3632"/>
    <property type="match status" value="1"/>
</dbReference>
<sequence>MDNIRAWAIAERSSSGRETPTDQYIIDVIQSLLDANVTPEAAARSVTAIYEPLVKRNPNDPLLGGVWYILCSAVRTLGGNNEVNELLVKLLCSIAQVPGVRDEHGNIIRHEWGGRYWMDLPMWALAFREYGIAIDADEGMDEDEWLAQAAPFLNATSFSAAYLNRVPHVTSWSSYSEDCLMQALEGPYETPEPRARAAMYVPPAATWILLAGDRIYSLCKNEYGRSEITSGGDQFWWRGRGFSLQRWAFWKQRFGEIAAAEGLDDHVLGYARKAIAEIERIEDQNS</sequence>
<gene>
    <name evidence="1" type="ORF">BDV26DRAFT_289817</name>
</gene>
<dbReference type="EMBL" id="ML736174">
    <property type="protein sequence ID" value="KAE8381114.1"/>
    <property type="molecule type" value="Genomic_DNA"/>
</dbReference>
<dbReference type="Proteomes" id="UP000326198">
    <property type="component" value="Unassembled WGS sequence"/>
</dbReference>
<keyword evidence="2" id="KW-1185">Reference proteome</keyword>
<dbReference type="PANTHER" id="PTHR38797:SF4">
    <property type="entry name" value="NUCLEAR PORE COMPLEX PROTEIN NUP85"/>
    <property type="match status" value="1"/>
</dbReference>
<dbReference type="OrthoDB" id="3350591at2759"/>
<proteinExistence type="predicted"/>
<dbReference type="InterPro" id="IPR053204">
    <property type="entry name" value="Oxopyrrolidines_Biosynth-assoc"/>
</dbReference>
<evidence type="ECO:0000313" key="1">
    <source>
        <dbReference type="EMBL" id="KAE8381114.1"/>
    </source>
</evidence>
<protein>
    <submittedName>
        <fullName evidence="1">Uncharacterized protein</fullName>
    </submittedName>
</protein>
<organism evidence="1 2">
    <name type="scientific">Aspergillus bertholletiae</name>
    <dbReference type="NCBI Taxonomy" id="1226010"/>
    <lineage>
        <taxon>Eukaryota</taxon>
        <taxon>Fungi</taxon>
        <taxon>Dikarya</taxon>
        <taxon>Ascomycota</taxon>
        <taxon>Pezizomycotina</taxon>
        <taxon>Eurotiomycetes</taxon>
        <taxon>Eurotiomycetidae</taxon>
        <taxon>Eurotiales</taxon>
        <taxon>Aspergillaceae</taxon>
        <taxon>Aspergillus</taxon>
        <taxon>Aspergillus subgen. Circumdati</taxon>
    </lineage>
</organism>
<evidence type="ECO:0000313" key="2">
    <source>
        <dbReference type="Proteomes" id="UP000326198"/>
    </source>
</evidence>
<dbReference type="AlphaFoldDB" id="A0A5N7BH77"/>
<accession>A0A5N7BH77</accession>
<dbReference type="PANTHER" id="PTHR38797">
    <property type="entry name" value="NUCLEAR PORE COMPLEX PROTEIN NUP85-RELATED"/>
    <property type="match status" value="1"/>
</dbReference>